<evidence type="ECO:0000313" key="1">
    <source>
        <dbReference type="EMBL" id="KKM88154.1"/>
    </source>
</evidence>
<comment type="caution">
    <text evidence="1">The sequence shown here is derived from an EMBL/GenBank/DDBJ whole genome shotgun (WGS) entry which is preliminary data.</text>
</comment>
<sequence>MKTKRCGHCKQTKDAAEFCPGAGVSSHLICKPCTNEQRRSWYAREPEKLRANSRASNNRLRVEVFEHYGTVCACCGESDIRFLTLDHIAGDGAAHRKDTNTSGIDMYRWLRKHGFPSGIQVLCYNCNCAKYIYKRCPHQEDRR</sequence>
<proteinExistence type="predicted"/>
<organism evidence="1">
    <name type="scientific">marine sediment metagenome</name>
    <dbReference type="NCBI Taxonomy" id="412755"/>
    <lineage>
        <taxon>unclassified sequences</taxon>
        <taxon>metagenomes</taxon>
        <taxon>ecological metagenomes</taxon>
    </lineage>
</organism>
<protein>
    <recommendedName>
        <fullName evidence="2">HNH endonuclease</fullName>
    </recommendedName>
</protein>
<gene>
    <name evidence="1" type="ORF">LCGC14_1261550</name>
</gene>
<dbReference type="AlphaFoldDB" id="A0A0F9L0H1"/>
<accession>A0A0F9L0H1</accession>
<dbReference type="EMBL" id="LAZR01006998">
    <property type="protein sequence ID" value="KKM88154.1"/>
    <property type="molecule type" value="Genomic_DNA"/>
</dbReference>
<name>A0A0F9L0H1_9ZZZZ</name>
<reference evidence="1" key="1">
    <citation type="journal article" date="2015" name="Nature">
        <title>Complex archaea that bridge the gap between prokaryotes and eukaryotes.</title>
        <authorList>
            <person name="Spang A."/>
            <person name="Saw J.H."/>
            <person name="Jorgensen S.L."/>
            <person name="Zaremba-Niedzwiedzka K."/>
            <person name="Martijn J."/>
            <person name="Lind A.E."/>
            <person name="van Eijk R."/>
            <person name="Schleper C."/>
            <person name="Guy L."/>
            <person name="Ettema T.J."/>
        </authorList>
    </citation>
    <scope>NUCLEOTIDE SEQUENCE</scope>
</reference>
<evidence type="ECO:0008006" key="2">
    <source>
        <dbReference type="Google" id="ProtNLM"/>
    </source>
</evidence>